<dbReference type="SUPFAM" id="SSF52540">
    <property type="entry name" value="P-loop containing nucleoside triphosphate hydrolases"/>
    <property type="match status" value="1"/>
</dbReference>
<dbReference type="PROSITE" id="PS50893">
    <property type="entry name" value="ABC_TRANSPORTER_2"/>
    <property type="match status" value="1"/>
</dbReference>
<dbReference type="InterPro" id="IPR050086">
    <property type="entry name" value="MetN_ABC_transporter-like"/>
</dbReference>
<evidence type="ECO:0000256" key="6">
    <source>
        <dbReference type="ARBA" id="ARBA00022840"/>
    </source>
</evidence>
<dbReference type="RefSeq" id="WP_179611103.1">
    <property type="nucleotide sequence ID" value="NZ_JACBZV010000002.1"/>
</dbReference>
<evidence type="ECO:0000256" key="8">
    <source>
        <dbReference type="ARBA" id="ARBA00023136"/>
    </source>
</evidence>
<dbReference type="InterPro" id="IPR017871">
    <property type="entry name" value="ABC_transporter-like_CS"/>
</dbReference>
<dbReference type="InterPro" id="IPR027417">
    <property type="entry name" value="P-loop_NTPase"/>
</dbReference>
<dbReference type="GO" id="GO:0005886">
    <property type="term" value="C:plasma membrane"/>
    <property type="evidence" value="ECO:0007669"/>
    <property type="project" value="UniProtKB-SubCell"/>
</dbReference>
<dbReference type="Proteomes" id="UP000535276">
    <property type="component" value="Unassembled WGS sequence"/>
</dbReference>
<name>A0A7Z0IXA0_RHILE</name>
<evidence type="ECO:0000256" key="7">
    <source>
        <dbReference type="ARBA" id="ARBA00022970"/>
    </source>
</evidence>
<feature type="domain" description="ABC transporter" evidence="9">
    <location>
        <begin position="6"/>
        <end position="250"/>
    </location>
</feature>
<organism evidence="10 11">
    <name type="scientific">Rhizobium leguminosarum</name>
    <dbReference type="NCBI Taxonomy" id="384"/>
    <lineage>
        <taxon>Bacteria</taxon>
        <taxon>Pseudomonadati</taxon>
        <taxon>Pseudomonadota</taxon>
        <taxon>Alphaproteobacteria</taxon>
        <taxon>Hyphomicrobiales</taxon>
        <taxon>Rhizobiaceae</taxon>
        <taxon>Rhizobium/Agrobacterium group</taxon>
        <taxon>Rhizobium</taxon>
    </lineage>
</organism>
<dbReference type="Gene3D" id="3.40.50.300">
    <property type="entry name" value="P-loop containing nucleotide triphosphate hydrolases"/>
    <property type="match status" value="1"/>
</dbReference>
<dbReference type="EMBL" id="JACBZV010000002">
    <property type="protein sequence ID" value="NYJ10551.1"/>
    <property type="molecule type" value="Genomic_DNA"/>
</dbReference>
<dbReference type="SMART" id="SM00382">
    <property type="entry name" value="AAA"/>
    <property type="match status" value="1"/>
</dbReference>
<dbReference type="FunFam" id="3.40.50.300:FF:000020">
    <property type="entry name" value="Amino acid ABC transporter ATP-binding component"/>
    <property type="match status" value="1"/>
</dbReference>
<comment type="caution">
    <text evidence="10">The sequence shown here is derived from an EMBL/GenBank/DDBJ whole genome shotgun (WGS) entry which is preliminary data.</text>
</comment>
<evidence type="ECO:0000256" key="3">
    <source>
        <dbReference type="ARBA" id="ARBA00022448"/>
    </source>
</evidence>
<evidence type="ECO:0000256" key="4">
    <source>
        <dbReference type="ARBA" id="ARBA00022475"/>
    </source>
</evidence>
<dbReference type="InterPro" id="IPR030679">
    <property type="entry name" value="ABC_ATPase_HisP-typ"/>
</dbReference>
<accession>A0A7Z0IXA0</accession>
<sequence length="256" mass="28293">MAKTILDIKGLRKTYGVHEVLKGVDCAVEEGEVISIIGSSGSGKTTLLRCVNMLEEFQGGTISLDGEEIGYRIDGGTRRRKGEKEIARQRALTGMAFQQFNLFPHMSAAENVMLGLVKVKKMTKPEARAVAEKWLDRVGLSARTNHYPGQLSGGQQQRVAIARAIAMSPRLMLFDEVTSALDPELVGEVLQVIKGLAADGMTMLLVTHEMRFAYEVSSRVIFMNQGVICEEGDPKEMFVRPKTERLAEFLKTSSFH</sequence>
<evidence type="ECO:0000256" key="5">
    <source>
        <dbReference type="ARBA" id="ARBA00022741"/>
    </source>
</evidence>
<dbReference type="GO" id="GO:0015424">
    <property type="term" value="F:ABC-type amino acid transporter activity"/>
    <property type="evidence" value="ECO:0007669"/>
    <property type="project" value="InterPro"/>
</dbReference>
<reference evidence="10 11" key="1">
    <citation type="submission" date="2020-07" db="EMBL/GenBank/DDBJ databases">
        <title>Genomic Encyclopedia of Type Strains, Phase IV (KMG-V): Genome sequencing to study the core and pangenomes of soil and plant-associated prokaryotes.</title>
        <authorList>
            <person name="Whitman W."/>
        </authorList>
    </citation>
    <scope>NUCLEOTIDE SEQUENCE [LARGE SCALE GENOMIC DNA]</scope>
    <source>
        <strain evidence="10 11">SEMIA 4052</strain>
    </source>
</reference>
<comment type="subcellular location">
    <subcellularLocation>
        <location evidence="1">Cell membrane</location>
        <topology evidence="1">Peripheral membrane protein</topology>
    </subcellularLocation>
</comment>
<evidence type="ECO:0000256" key="2">
    <source>
        <dbReference type="ARBA" id="ARBA00005417"/>
    </source>
</evidence>
<dbReference type="InterPro" id="IPR003439">
    <property type="entry name" value="ABC_transporter-like_ATP-bd"/>
</dbReference>
<evidence type="ECO:0000256" key="1">
    <source>
        <dbReference type="ARBA" id="ARBA00004202"/>
    </source>
</evidence>
<comment type="similarity">
    <text evidence="2">Belongs to the ABC transporter superfamily.</text>
</comment>
<keyword evidence="7" id="KW-0029">Amino-acid transport</keyword>
<keyword evidence="3" id="KW-0813">Transport</keyword>
<evidence type="ECO:0000259" key="9">
    <source>
        <dbReference type="PROSITE" id="PS50893"/>
    </source>
</evidence>
<dbReference type="InterPro" id="IPR003593">
    <property type="entry name" value="AAA+_ATPase"/>
</dbReference>
<dbReference type="GO" id="GO:0005524">
    <property type="term" value="F:ATP binding"/>
    <property type="evidence" value="ECO:0007669"/>
    <property type="project" value="UniProtKB-KW"/>
</dbReference>
<dbReference type="PANTHER" id="PTHR43166:SF9">
    <property type="entry name" value="GLUTAMATE_ASPARTATE IMPORT ATP-BINDING PROTEIN GLTL"/>
    <property type="match status" value="1"/>
</dbReference>
<keyword evidence="5" id="KW-0547">Nucleotide-binding</keyword>
<proteinExistence type="inferred from homology"/>
<dbReference type="PIRSF" id="PIRSF039085">
    <property type="entry name" value="ABC_ATPase_HisP"/>
    <property type="match status" value="1"/>
</dbReference>
<dbReference type="AlphaFoldDB" id="A0A7Z0IXA0"/>
<dbReference type="PROSITE" id="PS00211">
    <property type="entry name" value="ABC_TRANSPORTER_1"/>
    <property type="match status" value="1"/>
</dbReference>
<dbReference type="GO" id="GO:0016887">
    <property type="term" value="F:ATP hydrolysis activity"/>
    <property type="evidence" value="ECO:0007669"/>
    <property type="project" value="InterPro"/>
</dbReference>
<protein>
    <submittedName>
        <fullName evidence="10">Polar amino acid transport system ATP-binding protein</fullName>
    </submittedName>
</protein>
<keyword evidence="6 10" id="KW-0067">ATP-binding</keyword>
<dbReference type="PANTHER" id="PTHR43166">
    <property type="entry name" value="AMINO ACID IMPORT ATP-BINDING PROTEIN"/>
    <property type="match status" value="1"/>
</dbReference>
<gene>
    <name evidence="10" type="ORF">GGI64_001598</name>
</gene>
<evidence type="ECO:0000313" key="11">
    <source>
        <dbReference type="Proteomes" id="UP000535276"/>
    </source>
</evidence>
<dbReference type="Pfam" id="PF00005">
    <property type="entry name" value="ABC_tran"/>
    <property type="match status" value="1"/>
</dbReference>
<keyword evidence="4" id="KW-1003">Cell membrane</keyword>
<evidence type="ECO:0000313" key="10">
    <source>
        <dbReference type="EMBL" id="NYJ10551.1"/>
    </source>
</evidence>
<keyword evidence="8" id="KW-0472">Membrane</keyword>